<reference evidence="2" key="1">
    <citation type="submission" date="2020-08" db="EMBL/GenBank/DDBJ databases">
        <title>Genome sequencing and assembly of the red palm weevil Rhynchophorus ferrugineus.</title>
        <authorList>
            <person name="Dias G.B."/>
            <person name="Bergman C.M."/>
            <person name="Manee M."/>
        </authorList>
    </citation>
    <scope>NUCLEOTIDE SEQUENCE</scope>
    <source>
        <strain evidence="2">AA-2017</strain>
        <tissue evidence="2">Whole larva</tissue>
    </source>
</reference>
<evidence type="ECO:0000313" key="2">
    <source>
        <dbReference type="EMBL" id="KAF7275130.1"/>
    </source>
</evidence>
<feature type="region of interest" description="Disordered" evidence="1">
    <location>
        <begin position="1"/>
        <end position="90"/>
    </location>
</feature>
<comment type="caution">
    <text evidence="2">The sequence shown here is derived from an EMBL/GenBank/DDBJ whole genome shotgun (WGS) entry which is preliminary data.</text>
</comment>
<protein>
    <submittedName>
        <fullName evidence="2">Uncharacterized protein</fullName>
    </submittedName>
</protein>
<sequence length="90" mass="10424">MRNNYPTNRNQQKPAQKTGTSNVNLKAMSDQEYTTRNETTDGETRSEDGFQMPNSRKKKRLTLMSHQEKKPKLIGPTVTDDFTIIPPRRK</sequence>
<feature type="compositionally biased region" description="Basic and acidic residues" evidence="1">
    <location>
        <begin position="33"/>
        <end position="48"/>
    </location>
</feature>
<gene>
    <name evidence="2" type="ORF">GWI33_012155</name>
</gene>
<dbReference type="EMBL" id="JAACXV010011250">
    <property type="protein sequence ID" value="KAF7275130.1"/>
    <property type="molecule type" value="Genomic_DNA"/>
</dbReference>
<proteinExistence type="predicted"/>
<evidence type="ECO:0000256" key="1">
    <source>
        <dbReference type="SAM" id="MobiDB-lite"/>
    </source>
</evidence>
<feature type="compositionally biased region" description="Polar residues" evidence="1">
    <location>
        <begin position="1"/>
        <end position="24"/>
    </location>
</feature>
<name>A0A834MCP7_RHYFE</name>
<accession>A0A834MCP7</accession>
<keyword evidence="3" id="KW-1185">Reference proteome</keyword>
<dbReference type="AlphaFoldDB" id="A0A834MCP7"/>
<dbReference type="Proteomes" id="UP000625711">
    <property type="component" value="Unassembled WGS sequence"/>
</dbReference>
<organism evidence="2 3">
    <name type="scientific">Rhynchophorus ferrugineus</name>
    <name type="common">Red palm weevil</name>
    <name type="synonym">Curculio ferrugineus</name>
    <dbReference type="NCBI Taxonomy" id="354439"/>
    <lineage>
        <taxon>Eukaryota</taxon>
        <taxon>Metazoa</taxon>
        <taxon>Ecdysozoa</taxon>
        <taxon>Arthropoda</taxon>
        <taxon>Hexapoda</taxon>
        <taxon>Insecta</taxon>
        <taxon>Pterygota</taxon>
        <taxon>Neoptera</taxon>
        <taxon>Endopterygota</taxon>
        <taxon>Coleoptera</taxon>
        <taxon>Polyphaga</taxon>
        <taxon>Cucujiformia</taxon>
        <taxon>Curculionidae</taxon>
        <taxon>Dryophthorinae</taxon>
        <taxon>Rhynchophorus</taxon>
    </lineage>
</organism>
<evidence type="ECO:0000313" key="3">
    <source>
        <dbReference type="Proteomes" id="UP000625711"/>
    </source>
</evidence>